<evidence type="ECO:0000256" key="1">
    <source>
        <dbReference type="ARBA" id="ARBA00004442"/>
    </source>
</evidence>
<dbReference type="InterPro" id="IPR011990">
    <property type="entry name" value="TPR-like_helical_dom_sf"/>
</dbReference>
<dbReference type="SUPFAM" id="SSF48452">
    <property type="entry name" value="TPR-like"/>
    <property type="match status" value="1"/>
</dbReference>
<comment type="subcellular location">
    <subcellularLocation>
        <location evidence="1">Cell outer membrane</location>
    </subcellularLocation>
</comment>
<name>A0A4U0N8W8_9SPHI</name>
<evidence type="ECO:0000259" key="6">
    <source>
        <dbReference type="Pfam" id="PF07980"/>
    </source>
</evidence>
<keyword evidence="4" id="KW-0472">Membrane</keyword>
<dbReference type="InterPro" id="IPR033985">
    <property type="entry name" value="SusD-like_N"/>
</dbReference>
<comment type="caution">
    <text evidence="8">The sequence shown here is derived from an EMBL/GenBank/DDBJ whole genome shotgun (WGS) entry which is preliminary data.</text>
</comment>
<dbReference type="Pfam" id="PF07980">
    <property type="entry name" value="SusD_RagB"/>
    <property type="match status" value="1"/>
</dbReference>
<evidence type="ECO:0000256" key="4">
    <source>
        <dbReference type="ARBA" id="ARBA00023136"/>
    </source>
</evidence>
<dbReference type="Pfam" id="PF14322">
    <property type="entry name" value="SusD-like_3"/>
    <property type="match status" value="1"/>
</dbReference>
<evidence type="ECO:0000313" key="8">
    <source>
        <dbReference type="EMBL" id="TJZ50063.1"/>
    </source>
</evidence>
<feature type="domain" description="RagB/SusD" evidence="6">
    <location>
        <begin position="331"/>
        <end position="422"/>
    </location>
</feature>
<sequence length="449" mass="51569">MKNIKIYIALLTLGLCSGCEKFLEKKADMKMAIPSTLEDADALMNNYSILNQGYPYIGELCSDNFMLTYADWNALAILEDRELFIWDKTVAPPSTQWFFPYRVVYNANQVLQVVGGLAVSREALHLKGTALFYRAYAHLSLSELFVDIPRKDGSNALQEAIPYRMTPNIEENTGRSKLGKFFELLLSDLITAKDILPEYTNVPSRPTRCAADALLARLYLYLQDYPLARYHANEALKSKSSLVDFNTLNASSNTPILRFNDEVIFQAISTGSATYTRTRWKVDQDFIDTFDANDLRRKIFFIENADGTFSYKGNYDGQLNQAPFSGLAVDEILLIRAESNVRINKIDEALEDINTLLLSRWKKDEYNPIVERDPSELLQIVLLERRKELIMRQRRWPDLKRLNMDVATAQTLSRRWEDKNYELKPGDISYVQLIPLSVINNSDLEQTKR</sequence>
<evidence type="ECO:0000256" key="5">
    <source>
        <dbReference type="ARBA" id="ARBA00023237"/>
    </source>
</evidence>
<dbReference type="AlphaFoldDB" id="A0A4U0N8W8"/>
<keyword evidence="3" id="KW-0732">Signal</keyword>
<evidence type="ECO:0000256" key="2">
    <source>
        <dbReference type="ARBA" id="ARBA00006275"/>
    </source>
</evidence>
<keyword evidence="9" id="KW-1185">Reference proteome</keyword>
<organism evidence="8 9">
    <name type="scientific">Sphingobacterium olei</name>
    <dbReference type="NCBI Taxonomy" id="2571155"/>
    <lineage>
        <taxon>Bacteria</taxon>
        <taxon>Pseudomonadati</taxon>
        <taxon>Bacteroidota</taxon>
        <taxon>Sphingobacteriia</taxon>
        <taxon>Sphingobacteriales</taxon>
        <taxon>Sphingobacteriaceae</taxon>
        <taxon>Sphingobacterium</taxon>
    </lineage>
</organism>
<dbReference type="GO" id="GO:0009279">
    <property type="term" value="C:cell outer membrane"/>
    <property type="evidence" value="ECO:0007669"/>
    <property type="project" value="UniProtKB-SubCell"/>
</dbReference>
<gene>
    <name evidence="8" type="ORF">FAZ15_21850</name>
</gene>
<dbReference type="Gene3D" id="1.25.40.390">
    <property type="match status" value="1"/>
</dbReference>
<evidence type="ECO:0000259" key="7">
    <source>
        <dbReference type="Pfam" id="PF14322"/>
    </source>
</evidence>
<accession>A0A4U0N8W8</accession>
<reference evidence="8 9" key="1">
    <citation type="submission" date="2019-04" db="EMBL/GenBank/DDBJ databases">
        <title>Sphingobacterium olei sp. nov., isolated from oil-contaminated soil.</title>
        <authorList>
            <person name="Liu B."/>
        </authorList>
    </citation>
    <scope>NUCLEOTIDE SEQUENCE [LARGE SCALE GENOMIC DNA]</scope>
    <source>
        <strain evidence="8 9">HAL-9</strain>
    </source>
</reference>
<evidence type="ECO:0000256" key="3">
    <source>
        <dbReference type="ARBA" id="ARBA00022729"/>
    </source>
</evidence>
<dbReference type="OrthoDB" id="653598at2"/>
<evidence type="ECO:0000313" key="9">
    <source>
        <dbReference type="Proteomes" id="UP000306808"/>
    </source>
</evidence>
<protein>
    <submittedName>
        <fullName evidence="8">RagB/SusD family nutrient uptake outer membrane protein</fullName>
    </submittedName>
</protein>
<dbReference type="Proteomes" id="UP000306808">
    <property type="component" value="Unassembled WGS sequence"/>
</dbReference>
<comment type="similarity">
    <text evidence="2">Belongs to the SusD family.</text>
</comment>
<keyword evidence="5" id="KW-0998">Cell outer membrane</keyword>
<dbReference type="RefSeq" id="WP_136903503.1">
    <property type="nucleotide sequence ID" value="NZ_SUME01000014.1"/>
</dbReference>
<proteinExistence type="inferred from homology"/>
<feature type="domain" description="SusD-like N-terminal" evidence="7">
    <location>
        <begin position="21"/>
        <end position="220"/>
    </location>
</feature>
<dbReference type="EMBL" id="SUME01000014">
    <property type="protein sequence ID" value="TJZ50063.1"/>
    <property type="molecule type" value="Genomic_DNA"/>
</dbReference>
<dbReference type="InterPro" id="IPR012944">
    <property type="entry name" value="SusD_RagB_dom"/>
</dbReference>